<dbReference type="InterPro" id="IPR036612">
    <property type="entry name" value="KH_dom_type_1_sf"/>
</dbReference>
<name>A0ABD0ZU36_CARAN</name>
<accession>A0ABD0ZU36</accession>
<dbReference type="EMBL" id="JBANAX010000674">
    <property type="protein sequence ID" value="KAL1198116.1"/>
    <property type="molecule type" value="Genomic_DNA"/>
</dbReference>
<dbReference type="AlphaFoldDB" id="A0ABD0ZU36"/>
<evidence type="ECO:0000313" key="3">
    <source>
        <dbReference type="EMBL" id="KAL1198116.1"/>
    </source>
</evidence>
<proteinExistence type="predicted"/>
<keyword evidence="4" id="KW-1185">Reference proteome</keyword>
<evidence type="ECO:0000313" key="4">
    <source>
        <dbReference type="Proteomes" id="UP001558713"/>
    </source>
</evidence>
<organism evidence="3 4">
    <name type="scientific">Cardamine amara subsp. amara</name>
    <dbReference type="NCBI Taxonomy" id="228776"/>
    <lineage>
        <taxon>Eukaryota</taxon>
        <taxon>Viridiplantae</taxon>
        <taxon>Streptophyta</taxon>
        <taxon>Embryophyta</taxon>
        <taxon>Tracheophyta</taxon>
        <taxon>Spermatophyta</taxon>
        <taxon>Magnoliopsida</taxon>
        <taxon>eudicotyledons</taxon>
        <taxon>Gunneridae</taxon>
        <taxon>Pentapetalae</taxon>
        <taxon>rosids</taxon>
        <taxon>malvids</taxon>
        <taxon>Brassicales</taxon>
        <taxon>Brassicaceae</taxon>
        <taxon>Cardamineae</taxon>
        <taxon>Cardamine</taxon>
    </lineage>
</organism>
<sequence length="128" mass="14562">MSLVLYLCLVRKSGSIIGKAGEIAKQIRSETKANMRINEALHGCDERVVVIYSTSEEMNHIEDDVFKVHNMIIFKELDNGDDDDDEYNEKQMVTVRMLVPSDLIGCLLGEVDKLSRNCVIKPMLRFVL</sequence>
<dbReference type="PANTHER" id="PTHR10288">
    <property type="entry name" value="KH DOMAIN CONTAINING RNA BINDING PROTEIN"/>
    <property type="match status" value="1"/>
</dbReference>
<dbReference type="Proteomes" id="UP001558713">
    <property type="component" value="Unassembled WGS sequence"/>
</dbReference>
<dbReference type="Gene3D" id="3.30.310.210">
    <property type="match status" value="1"/>
</dbReference>
<reference evidence="3 4" key="1">
    <citation type="submission" date="2024-04" db="EMBL/GenBank/DDBJ databases">
        <title>Genome assembly C_amara_ONT_v2.</title>
        <authorList>
            <person name="Yant L."/>
            <person name="Moore C."/>
            <person name="Slenker M."/>
        </authorList>
    </citation>
    <scope>NUCLEOTIDE SEQUENCE [LARGE SCALE GENOMIC DNA]</scope>
    <source>
        <tissue evidence="3">Leaf</tissue>
    </source>
</reference>
<dbReference type="SUPFAM" id="SSF54791">
    <property type="entry name" value="Eukaryotic type KH-domain (KH-domain type I)"/>
    <property type="match status" value="1"/>
</dbReference>
<evidence type="ECO:0000256" key="1">
    <source>
        <dbReference type="PROSITE-ProRule" id="PRU00117"/>
    </source>
</evidence>
<protein>
    <submittedName>
        <fullName evidence="3">KH domain-containing protein</fullName>
    </submittedName>
</protein>
<evidence type="ECO:0000259" key="2">
    <source>
        <dbReference type="Pfam" id="PF00013"/>
    </source>
</evidence>
<comment type="caution">
    <text evidence="3">The sequence shown here is derived from an EMBL/GenBank/DDBJ whole genome shotgun (WGS) entry which is preliminary data.</text>
</comment>
<dbReference type="InterPro" id="IPR004088">
    <property type="entry name" value="KH_dom_type_1"/>
</dbReference>
<feature type="domain" description="K Homology" evidence="2">
    <location>
        <begin position="11"/>
        <end position="60"/>
    </location>
</feature>
<dbReference type="Pfam" id="PF00013">
    <property type="entry name" value="KH_1"/>
    <property type="match status" value="1"/>
</dbReference>
<keyword evidence="1" id="KW-0694">RNA-binding</keyword>
<dbReference type="PROSITE" id="PS50084">
    <property type="entry name" value="KH_TYPE_1"/>
    <property type="match status" value="1"/>
</dbReference>
<dbReference type="GO" id="GO:0003723">
    <property type="term" value="F:RNA binding"/>
    <property type="evidence" value="ECO:0007669"/>
    <property type="project" value="UniProtKB-UniRule"/>
</dbReference>
<gene>
    <name evidence="3" type="ORF">V5N11_001201</name>
</gene>